<dbReference type="RefSeq" id="WP_028126521.1">
    <property type="nucleotide sequence ID" value="NZ_PHNE01000001.1"/>
</dbReference>
<proteinExistence type="inferred from homology"/>
<keyword evidence="4 6" id="KW-0067">ATP-binding</keyword>
<evidence type="ECO:0000313" key="6">
    <source>
        <dbReference type="EMBL" id="PPE05776.1"/>
    </source>
</evidence>
<dbReference type="InterPro" id="IPR003593">
    <property type="entry name" value="AAA+_ATPase"/>
</dbReference>
<dbReference type="InterPro" id="IPR013563">
    <property type="entry name" value="Oligopep_ABC_C"/>
</dbReference>
<dbReference type="AlphaFoldDB" id="A0A2S5REM6"/>
<dbReference type="PANTHER" id="PTHR43776:SF7">
    <property type="entry name" value="D,D-DIPEPTIDE TRANSPORT ATP-BINDING PROTEIN DDPF-RELATED"/>
    <property type="match status" value="1"/>
</dbReference>
<dbReference type="InterPro" id="IPR050319">
    <property type="entry name" value="ABC_transp_ATP-bind"/>
</dbReference>
<evidence type="ECO:0000313" key="7">
    <source>
        <dbReference type="Proteomes" id="UP000237865"/>
    </source>
</evidence>
<reference evidence="6 7" key="1">
    <citation type="submission" date="2017-11" db="EMBL/GenBank/DDBJ databases">
        <title>Genome sequence of Entomoplasma lucivorax PIPN-2 (ATCC 49196).</title>
        <authorList>
            <person name="Lo W.-S."/>
            <person name="Gasparich G.E."/>
            <person name="Kuo C.-H."/>
        </authorList>
    </citation>
    <scope>NUCLEOTIDE SEQUENCE [LARGE SCALE GENOMIC DNA]</scope>
    <source>
        <strain evidence="6 7">PIPN-2</strain>
    </source>
</reference>
<evidence type="ECO:0000256" key="1">
    <source>
        <dbReference type="ARBA" id="ARBA00005417"/>
    </source>
</evidence>
<dbReference type="GO" id="GO:0015833">
    <property type="term" value="P:peptide transport"/>
    <property type="evidence" value="ECO:0007669"/>
    <property type="project" value="InterPro"/>
</dbReference>
<dbReference type="SMART" id="SM00382">
    <property type="entry name" value="AAA"/>
    <property type="match status" value="1"/>
</dbReference>
<dbReference type="Pfam" id="PF00005">
    <property type="entry name" value="ABC_tran"/>
    <property type="match status" value="2"/>
</dbReference>
<sequence length="615" mass="70763">MKTKALNPILEVRDLLIEFGHGRRKVKAVKGVSFDVYKGETFGLVGESGSGKTTVGRAILGIQPISDGTIYFNNQIAHGKPPDLNHLNLKIAHNMKIMKLNQNTTSNRLNDYLQEFKRVYHKYIDSKYYDLKTQQLREYPDGIDRKIAEGVNLKGTKIVSVKKDADLNYVSEAIKDNLKRLLKIIRLQMKTLRFAEEIGQYIEIDASLEKAVIKYQKETHELILQVKDLENNIYHNLEKMQAIRDQVLKGKYKSISKFFSDLGQQLELIVQDHKQISELLDQARTNHHFNLDLSSSGRGRRKHLKTIERRIVSNTAKQKMALVAELEEMKVLLQLPEIQTSIKESKTLTLPNKAKKHDLKQQMQMIFQDPASSLNDRMAVEQIIAEGLENFPHLYKSKEAIETYLQWVNHDKPEAEWIEPEDVQPKAVKKFLILQLLTTVGMLPEHLSRYPHEFSGGQRQRIGIARALVMKPSFIVADEPISALDVSIRAQVMNLLAKFQKEFELTYVFIAHDLSVVRFVSSRIAVIYRGDIVELAEADELFANPLHPYTKSLLSAIPLPNPEQEKKKIHFKYDPATEHADYIVDFPQWAEVANGHYVYANERELKKYKSICKNK</sequence>
<dbReference type="EMBL" id="PHNE01000001">
    <property type="protein sequence ID" value="PPE05776.1"/>
    <property type="molecule type" value="Genomic_DNA"/>
</dbReference>
<dbReference type="InterPro" id="IPR017871">
    <property type="entry name" value="ABC_transporter-like_CS"/>
</dbReference>
<dbReference type="SUPFAM" id="SSF52540">
    <property type="entry name" value="P-loop containing nucleoside triphosphate hydrolases"/>
    <property type="match status" value="2"/>
</dbReference>
<protein>
    <submittedName>
        <fullName evidence="6">Oligopeptide ABC transporter ATP-binding protein</fullName>
    </submittedName>
</protein>
<name>A0A2S5REM6_9MOLU</name>
<dbReference type="GO" id="GO:0005524">
    <property type="term" value="F:ATP binding"/>
    <property type="evidence" value="ECO:0007669"/>
    <property type="project" value="UniProtKB-KW"/>
</dbReference>
<feature type="domain" description="ABC transporter" evidence="5">
    <location>
        <begin position="10"/>
        <end position="554"/>
    </location>
</feature>
<evidence type="ECO:0000259" key="5">
    <source>
        <dbReference type="PROSITE" id="PS50893"/>
    </source>
</evidence>
<accession>A0A2S5REM6</accession>
<dbReference type="STRING" id="1399797.GCA_000518285_00561"/>
<dbReference type="GO" id="GO:0055085">
    <property type="term" value="P:transmembrane transport"/>
    <property type="evidence" value="ECO:0007669"/>
    <property type="project" value="UniProtKB-ARBA"/>
</dbReference>
<dbReference type="PROSITE" id="PS00211">
    <property type="entry name" value="ABC_TRANSPORTER_1"/>
    <property type="match status" value="1"/>
</dbReference>
<organism evidence="6 7">
    <name type="scientific">Williamsoniiplasma lucivorax</name>
    <dbReference type="NCBI Taxonomy" id="209274"/>
    <lineage>
        <taxon>Bacteria</taxon>
        <taxon>Bacillati</taxon>
        <taxon>Mycoplasmatota</taxon>
        <taxon>Mollicutes</taxon>
        <taxon>Entomoplasmatales</taxon>
        <taxon>Williamsoniiplasma</taxon>
    </lineage>
</organism>
<dbReference type="GO" id="GO:0016887">
    <property type="term" value="F:ATP hydrolysis activity"/>
    <property type="evidence" value="ECO:0007669"/>
    <property type="project" value="InterPro"/>
</dbReference>
<comment type="caution">
    <text evidence="6">The sequence shown here is derived from an EMBL/GenBank/DDBJ whole genome shotgun (WGS) entry which is preliminary data.</text>
</comment>
<dbReference type="Pfam" id="PF08352">
    <property type="entry name" value="oligo_HPY"/>
    <property type="match status" value="1"/>
</dbReference>
<dbReference type="PANTHER" id="PTHR43776">
    <property type="entry name" value="TRANSPORT ATP-BINDING PROTEIN"/>
    <property type="match status" value="1"/>
</dbReference>
<dbReference type="PROSITE" id="PS50893">
    <property type="entry name" value="ABC_TRANSPORTER_2"/>
    <property type="match status" value="1"/>
</dbReference>
<dbReference type="InterPro" id="IPR027417">
    <property type="entry name" value="P-loop_NTPase"/>
</dbReference>
<keyword evidence="7" id="KW-1185">Reference proteome</keyword>
<dbReference type="Gene3D" id="3.40.50.300">
    <property type="entry name" value="P-loop containing nucleotide triphosphate hydrolases"/>
    <property type="match status" value="2"/>
</dbReference>
<evidence type="ECO:0000256" key="4">
    <source>
        <dbReference type="ARBA" id="ARBA00022840"/>
    </source>
</evidence>
<evidence type="ECO:0000256" key="3">
    <source>
        <dbReference type="ARBA" id="ARBA00022741"/>
    </source>
</evidence>
<gene>
    <name evidence="6" type="primary">oppF</name>
    <name evidence="6" type="ORF">ELUCI_v1c00640</name>
</gene>
<dbReference type="Proteomes" id="UP000237865">
    <property type="component" value="Unassembled WGS sequence"/>
</dbReference>
<dbReference type="InterPro" id="IPR003439">
    <property type="entry name" value="ABC_transporter-like_ATP-bd"/>
</dbReference>
<keyword evidence="2" id="KW-0813">Transport</keyword>
<evidence type="ECO:0000256" key="2">
    <source>
        <dbReference type="ARBA" id="ARBA00022448"/>
    </source>
</evidence>
<comment type="similarity">
    <text evidence="1">Belongs to the ABC transporter superfamily.</text>
</comment>
<keyword evidence="3" id="KW-0547">Nucleotide-binding</keyword>